<dbReference type="Proteomes" id="UP000178912">
    <property type="component" value="Unassembled WGS sequence"/>
</dbReference>
<evidence type="ECO:0000313" key="3">
    <source>
        <dbReference type="Proteomes" id="UP000178912"/>
    </source>
</evidence>
<accession>A0A1E1KBR9</accession>
<name>A0A1E1KBR9_9HELO</name>
<feature type="region of interest" description="Disordered" evidence="1">
    <location>
        <begin position="1"/>
        <end position="22"/>
    </location>
</feature>
<gene>
    <name evidence="2" type="ORF">RAG0_05110</name>
</gene>
<dbReference type="OrthoDB" id="3595799at2759"/>
<proteinExistence type="predicted"/>
<protein>
    <submittedName>
        <fullName evidence="2">Uncharacterized protein</fullName>
    </submittedName>
</protein>
<reference evidence="3" key="1">
    <citation type="submission" date="2016-03" db="EMBL/GenBank/DDBJ databases">
        <authorList>
            <person name="Guldener U."/>
        </authorList>
    </citation>
    <scope>NUCLEOTIDE SEQUENCE [LARGE SCALE GENOMIC DNA]</scope>
    <source>
        <strain evidence="3">04CH-RAC-A.6.1</strain>
    </source>
</reference>
<keyword evidence="3" id="KW-1185">Reference proteome</keyword>
<evidence type="ECO:0000256" key="1">
    <source>
        <dbReference type="SAM" id="MobiDB-lite"/>
    </source>
</evidence>
<organism evidence="2 3">
    <name type="scientific">Rhynchosporium agropyri</name>
    <dbReference type="NCBI Taxonomy" id="914238"/>
    <lineage>
        <taxon>Eukaryota</taxon>
        <taxon>Fungi</taxon>
        <taxon>Dikarya</taxon>
        <taxon>Ascomycota</taxon>
        <taxon>Pezizomycotina</taxon>
        <taxon>Leotiomycetes</taxon>
        <taxon>Helotiales</taxon>
        <taxon>Ploettnerulaceae</taxon>
        <taxon>Rhynchosporium</taxon>
    </lineage>
</organism>
<sequence length="88" mass="9833">MASQDSKPPVTDNKPATATGTLGKLTSKVKEYTKFWADHVKKGEAPWTQWYCCGVVTGQECEQENHRIHKACKKCNHHVCENCVKGSI</sequence>
<dbReference type="EMBL" id="FJUX01000022">
    <property type="protein sequence ID" value="CZS95495.1"/>
    <property type="molecule type" value="Genomic_DNA"/>
</dbReference>
<evidence type="ECO:0000313" key="2">
    <source>
        <dbReference type="EMBL" id="CZS95495.1"/>
    </source>
</evidence>
<dbReference type="AlphaFoldDB" id="A0A1E1KBR9"/>